<evidence type="ECO:0000313" key="1">
    <source>
        <dbReference type="EMBL" id="CAE0459834.1"/>
    </source>
</evidence>
<name>A0A7S3PYE5_9STRA</name>
<dbReference type="InterPro" id="IPR050587">
    <property type="entry name" value="GNT1/Glycosyltrans_8"/>
</dbReference>
<sequence>MMHGITLHSLRRNNSRRSRWSAQKLIASCICLLSAMHIVFVSHYIKKIPHPSNSFGNDGPVDGNAPIQKYGLTNQDHHADQLQKKNTAKATIAFAVSLTSCSAKFTADGAAILKHSIHLASYPINENSKYSYKMFLFVHPSALECSKPFEKLGYEVLVKEVPINVSEIEGTFLREHVYKSGCCGDKEFLKLYAYTLMDFPIVVHLDLDSLILQPLDELFDAMLGDESHSEISVMYNNEMPRNIEAFFSKDYNMINPGHKHPGVQGGFLVIKPNMEYFEEYKSIILKGDFRSGGGWDGKYGGYFGAQQIQGLCSYFFGARHSGTAVELNRCIYNAMNDGPYGKKRGTKNEMACRDGKKTCEDCRDTKIELVKSVHFTLCQKPWTCPVALTDKLPLCKEFHKKWFQIRKSWDGERGITMENVKKNDIFQGYCNGQGERNYKSVTIV</sequence>
<gene>
    <name evidence="1" type="ORF">CDEB00056_LOCUS4675</name>
</gene>
<dbReference type="PANTHER" id="PTHR11183">
    <property type="entry name" value="GLYCOGENIN SUBFAMILY MEMBER"/>
    <property type="match status" value="1"/>
</dbReference>
<dbReference type="EMBL" id="HBIO01006398">
    <property type="protein sequence ID" value="CAE0459834.1"/>
    <property type="molecule type" value="Transcribed_RNA"/>
</dbReference>
<proteinExistence type="predicted"/>
<dbReference type="SUPFAM" id="SSF53448">
    <property type="entry name" value="Nucleotide-diphospho-sugar transferases"/>
    <property type="match status" value="1"/>
</dbReference>
<protein>
    <submittedName>
        <fullName evidence="1">Uncharacterized protein</fullName>
    </submittedName>
</protein>
<dbReference type="AlphaFoldDB" id="A0A7S3PYE5"/>
<accession>A0A7S3PYE5</accession>
<dbReference type="InterPro" id="IPR029044">
    <property type="entry name" value="Nucleotide-diphossugar_trans"/>
</dbReference>
<reference evidence="1" key="1">
    <citation type="submission" date="2021-01" db="EMBL/GenBank/DDBJ databases">
        <authorList>
            <person name="Corre E."/>
            <person name="Pelletier E."/>
            <person name="Niang G."/>
            <person name="Scheremetjew M."/>
            <person name="Finn R."/>
            <person name="Kale V."/>
            <person name="Holt S."/>
            <person name="Cochrane G."/>
            <person name="Meng A."/>
            <person name="Brown T."/>
            <person name="Cohen L."/>
        </authorList>
    </citation>
    <scope>NUCLEOTIDE SEQUENCE</scope>
    <source>
        <strain evidence="1">MM31A-1</strain>
    </source>
</reference>
<dbReference type="Gene3D" id="3.90.550.10">
    <property type="entry name" value="Spore Coat Polysaccharide Biosynthesis Protein SpsA, Chain A"/>
    <property type="match status" value="1"/>
</dbReference>
<organism evidence="1">
    <name type="scientific">Chaetoceros debilis</name>
    <dbReference type="NCBI Taxonomy" id="122233"/>
    <lineage>
        <taxon>Eukaryota</taxon>
        <taxon>Sar</taxon>
        <taxon>Stramenopiles</taxon>
        <taxon>Ochrophyta</taxon>
        <taxon>Bacillariophyta</taxon>
        <taxon>Coscinodiscophyceae</taxon>
        <taxon>Chaetocerotophycidae</taxon>
        <taxon>Chaetocerotales</taxon>
        <taxon>Chaetocerotaceae</taxon>
        <taxon>Chaetoceros</taxon>
    </lineage>
</organism>